<evidence type="ECO:0000313" key="1">
    <source>
        <dbReference type="EMBL" id="PYY72186.1"/>
    </source>
</evidence>
<dbReference type="RefSeq" id="WP_110657225.1">
    <property type="nucleotide sequence ID" value="NZ_PDLL01000012.1"/>
</dbReference>
<dbReference type="Proteomes" id="UP000247437">
    <property type="component" value="Unassembled WGS sequence"/>
</dbReference>
<accession>A0A2W0EWA8</accession>
<dbReference type="AlphaFoldDB" id="A0A2W0EWA8"/>
<proteinExistence type="predicted"/>
<organism evidence="1 2">
    <name type="scientific">Pseudomonas jessenii</name>
    <dbReference type="NCBI Taxonomy" id="77298"/>
    <lineage>
        <taxon>Bacteria</taxon>
        <taxon>Pseudomonadati</taxon>
        <taxon>Pseudomonadota</taxon>
        <taxon>Gammaproteobacteria</taxon>
        <taxon>Pseudomonadales</taxon>
        <taxon>Pseudomonadaceae</taxon>
        <taxon>Pseudomonas</taxon>
    </lineage>
</organism>
<protein>
    <submittedName>
        <fullName evidence="1">Uncharacterized protein</fullName>
    </submittedName>
</protein>
<evidence type="ECO:0000313" key="2">
    <source>
        <dbReference type="Proteomes" id="UP000247437"/>
    </source>
</evidence>
<name>A0A2W0EWA8_PSEJE</name>
<reference evidence="1 2" key="1">
    <citation type="journal article" date="2018" name="Appl. Microbiol. Biotechnol.">
        <title>Characterization of the caprolactam degradation pathway in Pseudomonas jessenii using mass spectrometry-based proteomics.</title>
        <authorList>
            <person name="Otzen M."/>
            <person name="Palacio C."/>
            <person name="Janssen D.B."/>
        </authorList>
    </citation>
    <scope>NUCLEOTIDE SEQUENCE [LARGE SCALE GENOMIC DNA]</scope>
    <source>
        <strain evidence="1 2">GO3</strain>
    </source>
</reference>
<dbReference type="EMBL" id="PDLL01000012">
    <property type="protein sequence ID" value="PYY72186.1"/>
    <property type="molecule type" value="Genomic_DNA"/>
</dbReference>
<sequence length="316" mass="32540">MPTLQGSYVLESPFVSPDTSLQVAVRDALLRGVANSGVRFIADLGFGYCYPGGDFSVRPAPAAPGNGALVGDVSDHANGSVVLGAGQVIGYAGGGFDYAAITAAGNYLAVPPSVAADIFAAFGGHAQQFMVTAYVKLPLKTNWNSGAALAPMIAWGDANAAAGVADMITIGQSSISSRLEAIRQTVGSTLVSMNVPVSDSEYGQLAQITFWRNAAGTGLSLRTDQGRRTTSGVVGADNTENFSTKTGRLGACNTYGVPSAGGATNSVKWRGYRMFIENLARSGRDPVTVAEDDWLRVKARIAASAAANGGTSQIFN</sequence>
<comment type="caution">
    <text evidence="1">The sequence shown here is derived from an EMBL/GenBank/DDBJ whole genome shotgun (WGS) entry which is preliminary data.</text>
</comment>
<gene>
    <name evidence="1" type="ORF">CRX42_02320</name>
</gene>